<dbReference type="InterPro" id="IPR023214">
    <property type="entry name" value="HAD_sf"/>
</dbReference>
<evidence type="ECO:0000256" key="4">
    <source>
        <dbReference type="ARBA" id="ARBA00022842"/>
    </source>
</evidence>
<accession>A0A4R6Y540</accession>
<dbReference type="InterPro" id="IPR051600">
    <property type="entry name" value="Beta-PGM-like"/>
</dbReference>
<evidence type="ECO:0000256" key="1">
    <source>
        <dbReference type="ARBA" id="ARBA00001946"/>
    </source>
</evidence>
<comment type="caution">
    <text evidence="5">The sequence shown here is derived from an EMBL/GenBank/DDBJ whole genome shotgun (WGS) entry which is preliminary data.</text>
</comment>
<dbReference type="EMBL" id="SNZE01000021">
    <property type="protein sequence ID" value="TDR30395.1"/>
    <property type="molecule type" value="Genomic_DNA"/>
</dbReference>
<dbReference type="InterPro" id="IPR023198">
    <property type="entry name" value="PGP-like_dom2"/>
</dbReference>
<keyword evidence="4" id="KW-0460">Magnesium</keyword>
<dbReference type="SUPFAM" id="SSF56784">
    <property type="entry name" value="HAD-like"/>
    <property type="match status" value="1"/>
</dbReference>
<keyword evidence="6" id="KW-1185">Reference proteome</keyword>
<dbReference type="SFLD" id="SFLDS00003">
    <property type="entry name" value="Haloacid_Dehalogenase"/>
    <property type="match status" value="1"/>
</dbReference>
<dbReference type="Proteomes" id="UP000294480">
    <property type="component" value="Unassembled WGS sequence"/>
</dbReference>
<dbReference type="InterPro" id="IPR036412">
    <property type="entry name" value="HAD-like_sf"/>
</dbReference>
<dbReference type="AlphaFoldDB" id="A0A4R6Y540"/>
<keyword evidence="5" id="KW-0378">Hydrolase</keyword>
<keyword evidence="3" id="KW-0479">Metal-binding</keyword>
<dbReference type="Gene3D" id="1.10.150.240">
    <property type="entry name" value="Putative phosphatase, domain 2"/>
    <property type="match status" value="1"/>
</dbReference>
<dbReference type="OrthoDB" id="9800058at2"/>
<evidence type="ECO:0000256" key="3">
    <source>
        <dbReference type="ARBA" id="ARBA00022723"/>
    </source>
</evidence>
<reference evidence="5 6" key="1">
    <citation type="submission" date="2019-03" db="EMBL/GenBank/DDBJ databases">
        <title>Genomic Encyclopedia of Type Strains, Phase IV (KMG-IV): sequencing the most valuable type-strain genomes for metagenomic binning, comparative biology and taxonomic classification.</title>
        <authorList>
            <person name="Goeker M."/>
        </authorList>
    </citation>
    <scope>NUCLEOTIDE SEQUENCE [LARGE SCALE GENOMIC DNA]</scope>
    <source>
        <strain evidence="5 6">DSM 102852</strain>
    </source>
</reference>
<dbReference type="GO" id="GO:0046872">
    <property type="term" value="F:metal ion binding"/>
    <property type="evidence" value="ECO:0007669"/>
    <property type="project" value="UniProtKB-KW"/>
</dbReference>
<evidence type="ECO:0000313" key="6">
    <source>
        <dbReference type="Proteomes" id="UP000294480"/>
    </source>
</evidence>
<proteinExistence type="inferred from homology"/>
<evidence type="ECO:0000256" key="2">
    <source>
        <dbReference type="ARBA" id="ARBA00006171"/>
    </source>
</evidence>
<dbReference type="Gene3D" id="3.40.50.1000">
    <property type="entry name" value="HAD superfamily/HAD-like"/>
    <property type="match status" value="1"/>
</dbReference>
<dbReference type="PANTHER" id="PTHR46193:SF10">
    <property type="entry name" value="6-PHOSPHOGLUCONATE PHOSPHATASE"/>
    <property type="match status" value="1"/>
</dbReference>
<comment type="similarity">
    <text evidence="2">Belongs to the HAD-like hydrolase superfamily. CbbY/CbbZ/Gph/YieH family.</text>
</comment>
<evidence type="ECO:0000313" key="5">
    <source>
        <dbReference type="EMBL" id="TDR30395.1"/>
    </source>
</evidence>
<dbReference type="GO" id="GO:0016787">
    <property type="term" value="F:hydrolase activity"/>
    <property type="evidence" value="ECO:0007669"/>
    <property type="project" value="UniProtKB-KW"/>
</dbReference>
<dbReference type="SFLD" id="SFLDG01129">
    <property type="entry name" value="C1.5:_HAD__Beta-PGM__Phosphata"/>
    <property type="match status" value="1"/>
</dbReference>
<dbReference type="NCBIfam" id="TIGR01509">
    <property type="entry name" value="HAD-SF-IA-v3"/>
    <property type="match status" value="1"/>
</dbReference>
<sequence length="225" mass="24019">MSVFTTLISDCDGVLIDSEVVAHDVLVREVQSIFPMVDCNAFLIRSFGQKTEDLVRQVAQTAGREIPDGFLQHLRIQTDAAIEQHSLPIAHAGILIEHPKLKAVASNSGLARVMSAVHKVGLLTARPDVQIFSADQVKQPKPAPDLYLLAAQALAVEPAQCLVVEDSTAGVQAALAAGMAVIGFVGGGHIPAHHADDLRDMGVSLVFSDMRDLPRILEQAISVSH</sequence>
<dbReference type="PANTHER" id="PTHR46193">
    <property type="entry name" value="6-PHOSPHOGLUCONATE PHOSPHATASE"/>
    <property type="match status" value="1"/>
</dbReference>
<gene>
    <name evidence="5" type="ORF">DFR44_12111</name>
</gene>
<name>A0A4R6Y540_9BURK</name>
<organism evidence="5 6">
    <name type="scientific">Hydromonas duriensis</name>
    <dbReference type="NCBI Taxonomy" id="1527608"/>
    <lineage>
        <taxon>Bacteria</taxon>
        <taxon>Pseudomonadati</taxon>
        <taxon>Pseudomonadota</taxon>
        <taxon>Betaproteobacteria</taxon>
        <taxon>Burkholderiales</taxon>
        <taxon>Burkholderiaceae</taxon>
        <taxon>Hydromonas</taxon>
    </lineage>
</organism>
<dbReference type="RefSeq" id="WP_133621166.1">
    <property type="nucleotide sequence ID" value="NZ_SNZE01000021.1"/>
</dbReference>
<comment type="cofactor">
    <cofactor evidence="1">
        <name>Mg(2+)</name>
        <dbReference type="ChEBI" id="CHEBI:18420"/>
    </cofactor>
</comment>
<dbReference type="InterPro" id="IPR006439">
    <property type="entry name" value="HAD-SF_hydro_IA"/>
</dbReference>
<dbReference type="Pfam" id="PF00702">
    <property type="entry name" value="Hydrolase"/>
    <property type="match status" value="1"/>
</dbReference>
<protein>
    <submittedName>
        <fullName evidence="5">HAD superfamily hydrolase (TIGR01509 family)</fullName>
    </submittedName>
</protein>